<dbReference type="STRING" id="1344416.A0A139AWE2"/>
<evidence type="ECO:0000256" key="3">
    <source>
        <dbReference type="ARBA" id="ARBA00023002"/>
    </source>
</evidence>
<dbReference type="GO" id="GO:0034599">
    <property type="term" value="P:cellular response to oxidative stress"/>
    <property type="evidence" value="ECO:0007669"/>
    <property type="project" value="TreeGrafter"/>
</dbReference>
<evidence type="ECO:0000259" key="8">
    <source>
        <dbReference type="PROSITE" id="PS51352"/>
    </source>
</evidence>
<keyword evidence="3 5" id="KW-0560">Oxidoreductase</keyword>
<feature type="transmembrane region" description="Helical" evidence="7">
    <location>
        <begin position="62"/>
        <end position="82"/>
    </location>
</feature>
<accession>A0A139AWE2</accession>
<comment type="catalytic activity">
    <reaction evidence="4">
        <text>a hydroperoxide + [thioredoxin]-dithiol = an alcohol + [thioredoxin]-disulfide + H2O</text>
        <dbReference type="Rhea" id="RHEA:62620"/>
        <dbReference type="Rhea" id="RHEA-COMP:10698"/>
        <dbReference type="Rhea" id="RHEA-COMP:10700"/>
        <dbReference type="ChEBI" id="CHEBI:15377"/>
        <dbReference type="ChEBI" id="CHEBI:29950"/>
        <dbReference type="ChEBI" id="CHEBI:30879"/>
        <dbReference type="ChEBI" id="CHEBI:35924"/>
        <dbReference type="ChEBI" id="CHEBI:50058"/>
        <dbReference type="EC" id="1.11.1.24"/>
    </reaction>
</comment>
<dbReference type="InterPro" id="IPR036249">
    <property type="entry name" value="Thioredoxin-like_sf"/>
</dbReference>
<evidence type="ECO:0000256" key="5">
    <source>
        <dbReference type="RuleBase" id="RU000499"/>
    </source>
</evidence>
<sequence length="270" mass="28779">MPPKAASTAKPRAKAGGESTSKSRSGAGAVNAGDGATKAPAKRTRKTKAAAAADASKGGFPVAAVLAILVPVIAAAAAAYFFPNLIAPYLPTSLVPSILGSLLPKVELSEFHKLEAIDVDGNVFKFDQLRGKVVLVANVASKCSYTPQYAGLQDLYARYKDKGFEVVAFPSNEFGGQEPGENKEIKGFAADGYGVQFPLMAKTNTNGPAAHPVFRLLTAALPNGKDRQPNIAWNFEKFIISRNGTPVERHLSTTRPKWLQPEIEKWLEEV</sequence>
<dbReference type="InterPro" id="IPR013766">
    <property type="entry name" value="Thioredoxin_domain"/>
</dbReference>
<dbReference type="PANTHER" id="PTHR11592:SF78">
    <property type="entry name" value="GLUTATHIONE PEROXIDASE"/>
    <property type="match status" value="1"/>
</dbReference>
<proteinExistence type="inferred from homology"/>
<dbReference type="PANTHER" id="PTHR11592">
    <property type="entry name" value="GLUTATHIONE PEROXIDASE"/>
    <property type="match status" value="1"/>
</dbReference>
<dbReference type="SUPFAM" id="SSF52833">
    <property type="entry name" value="Thioredoxin-like"/>
    <property type="match status" value="1"/>
</dbReference>
<comment type="similarity">
    <text evidence="1 5">Belongs to the glutathione peroxidase family.</text>
</comment>
<organism evidence="9 10">
    <name type="scientific">Gonapodya prolifera (strain JEL478)</name>
    <name type="common">Monoblepharis prolifera</name>
    <dbReference type="NCBI Taxonomy" id="1344416"/>
    <lineage>
        <taxon>Eukaryota</taxon>
        <taxon>Fungi</taxon>
        <taxon>Fungi incertae sedis</taxon>
        <taxon>Chytridiomycota</taxon>
        <taxon>Chytridiomycota incertae sedis</taxon>
        <taxon>Monoblepharidomycetes</taxon>
        <taxon>Monoblepharidales</taxon>
        <taxon>Gonapodyaceae</taxon>
        <taxon>Gonapodya</taxon>
    </lineage>
</organism>
<dbReference type="PRINTS" id="PR01011">
    <property type="entry name" value="GLUTPROXDASE"/>
</dbReference>
<evidence type="ECO:0000313" key="10">
    <source>
        <dbReference type="Proteomes" id="UP000070544"/>
    </source>
</evidence>
<feature type="region of interest" description="Disordered" evidence="6">
    <location>
        <begin position="1"/>
        <end position="44"/>
    </location>
</feature>
<dbReference type="GO" id="GO:0140824">
    <property type="term" value="F:thioredoxin-dependent peroxiredoxin activity"/>
    <property type="evidence" value="ECO:0007669"/>
    <property type="project" value="UniProtKB-EC"/>
</dbReference>
<keyword evidence="7" id="KW-0812">Transmembrane</keyword>
<dbReference type="OrthoDB" id="446890at2759"/>
<evidence type="ECO:0000256" key="4">
    <source>
        <dbReference type="ARBA" id="ARBA00049091"/>
    </source>
</evidence>
<dbReference type="InterPro" id="IPR000889">
    <property type="entry name" value="Glutathione_peroxidase"/>
</dbReference>
<dbReference type="FunFam" id="3.40.30.10:FF:000010">
    <property type="entry name" value="Glutathione peroxidase"/>
    <property type="match status" value="1"/>
</dbReference>
<protein>
    <recommendedName>
        <fullName evidence="5">Glutathione peroxidase</fullName>
    </recommendedName>
</protein>
<evidence type="ECO:0000256" key="6">
    <source>
        <dbReference type="SAM" id="MobiDB-lite"/>
    </source>
</evidence>
<reference evidence="9 10" key="1">
    <citation type="journal article" date="2015" name="Genome Biol. Evol.">
        <title>Phylogenomic analyses indicate that early fungi evolved digesting cell walls of algal ancestors of land plants.</title>
        <authorList>
            <person name="Chang Y."/>
            <person name="Wang S."/>
            <person name="Sekimoto S."/>
            <person name="Aerts A.L."/>
            <person name="Choi C."/>
            <person name="Clum A."/>
            <person name="LaButti K.M."/>
            <person name="Lindquist E.A."/>
            <person name="Yee Ngan C."/>
            <person name="Ohm R.A."/>
            <person name="Salamov A.A."/>
            <person name="Grigoriev I.V."/>
            <person name="Spatafora J.W."/>
            <person name="Berbee M.L."/>
        </authorList>
    </citation>
    <scope>NUCLEOTIDE SEQUENCE [LARGE SCALE GENOMIC DNA]</scope>
    <source>
        <strain evidence="9 10">JEL478</strain>
    </source>
</reference>
<dbReference type="PROSITE" id="PS51352">
    <property type="entry name" value="THIOREDOXIN_2"/>
    <property type="match status" value="1"/>
</dbReference>
<dbReference type="Proteomes" id="UP000070544">
    <property type="component" value="Unassembled WGS sequence"/>
</dbReference>
<keyword evidence="2 5" id="KW-0575">Peroxidase</keyword>
<dbReference type="Pfam" id="PF00255">
    <property type="entry name" value="GSHPx"/>
    <property type="match status" value="1"/>
</dbReference>
<gene>
    <name evidence="9" type="ORF">M427DRAFT_94160</name>
</gene>
<keyword evidence="7" id="KW-0472">Membrane</keyword>
<evidence type="ECO:0000256" key="2">
    <source>
        <dbReference type="ARBA" id="ARBA00022559"/>
    </source>
</evidence>
<dbReference type="CDD" id="cd00340">
    <property type="entry name" value="GSH_Peroxidase"/>
    <property type="match status" value="1"/>
</dbReference>
<evidence type="ECO:0000256" key="7">
    <source>
        <dbReference type="SAM" id="Phobius"/>
    </source>
</evidence>
<feature type="domain" description="Thioredoxin" evidence="8">
    <location>
        <begin position="102"/>
        <end position="270"/>
    </location>
</feature>
<name>A0A139AWE2_GONPJ</name>
<dbReference type="Gene3D" id="3.40.30.10">
    <property type="entry name" value="Glutaredoxin"/>
    <property type="match status" value="1"/>
</dbReference>
<dbReference type="EMBL" id="KQ965734">
    <property type="protein sequence ID" value="KXS21040.1"/>
    <property type="molecule type" value="Genomic_DNA"/>
</dbReference>
<evidence type="ECO:0000256" key="1">
    <source>
        <dbReference type="ARBA" id="ARBA00006926"/>
    </source>
</evidence>
<keyword evidence="7" id="KW-1133">Transmembrane helix</keyword>
<keyword evidence="10" id="KW-1185">Reference proteome</keyword>
<evidence type="ECO:0000313" key="9">
    <source>
        <dbReference type="EMBL" id="KXS21040.1"/>
    </source>
</evidence>
<dbReference type="PROSITE" id="PS51355">
    <property type="entry name" value="GLUTATHIONE_PEROXID_3"/>
    <property type="match status" value="1"/>
</dbReference>
<dbReference type="AlphaFoldDB" id="A0A139AWE2"/>